<dbReference type="PATRIC" id="fig|1345695.10.peg.2077"/>
<evidence type="ECO:0000313" key="4">
    <source>
        <dbReference type="EMBL" id="AGX45145.1"/>
    </source>
</evidence>
<dbReference type="SUPFAM" id="SSF69360">
    <property type="entry name" value="Cell wall binding repeat"/>
    <property type="match status" value="1"/>
</dbReference>
<feature type="domain" description="Cadherin-like beta-sandwich-like" evidence="3">
    <location>
        <begin position="196"/>
        <end position="277"/>
    </location>
</feature>
<dbReference type="KEGG" id="csb:CLSA_c41850"/>
<name>U5MX24_CLOSA</name>
<proteinExistence type="predicted"/>
<feature type="repeat" description="Cell wall-binding" evidence="2">
    <location>
        <begin position="322"/>
        <end position="341"/>
    </location>
</feature>
<dbReference type="Pfam" id="PF19127">
    <property type="entry name" value="Choline_bind_3"/>
    <property type="match status" value="1"/>
</dbReference>
<feature type="repeat" description="Cell wall-binding" evidence="2">
    <location>
        <begin position="342"/>
        <end position="362"/>
    </location>
</feature>
<dbReference type="Proteomes" id="UP000017118">
    <property type="component" value="Chromosome"/>
</dbReference>
<evidence type="ECO:0000259" key="3">
    <source>
        <dbReference type="Pfam" id="PF12733"/>
    </source>
</evidence>
<keyword evidence="5" id="KW-1185">Reference proteome</keyword>
<dbReference type="GeneID" id="55476468"/>
<dbReference type="Gene3D" id="2.10.270.10">
    <property type="entry name" value="Cholin Binding"/>
    <property type="match status" value="1"/>
</dbReference>
<reference evidence="4 5" key="1">
    <citation type="journal article" date="2013" name="Genome Announc.">
        <title>Complete Genome Sequence of the Solvent Producer Clostridium saccharobutylicum NCP262 (DSM 13864).</title>
        <authorList>
            <person name="Poehlein A."/>
            <person name="Hartwich K."/>
            <person name="Krabben P."/>
            <person name="Ehrenreich A."/>
            <person name="Liebl W."/>
            <person name="Durre P."/>
            <person name="Gottschalk G."/>
            <person name="Daniel R."/>
        </authorList>
    </citation>
    <scope>NUCLEOTIDE SEQUENCE [LARGE SCALE GENOMIC DNA]</scope>
    <source>
        <strain evidence="4">DSM 13864</strain>
    </source>
</reference>
<sequence length="382" mass="43545">MNKNIKKLISFTIIFTAFSIFTPSTINILEQSAYAYSEYEINALSISSGYSIIPIYDSITYNKDYKIKNGDKIPSIIYSKISSDKASFKLNTLETNAVDIRAFSGNEKLNDIYGEITIPEGESKSIYIRLYNSKNASDNDYDSEYELIVERESSNSTDNDLDNESEDDTITLKDYDDIYLDNLILFDNNDNKIDFTFDKTNPISNINIDKSISCITVKAIPEEQVYNLLINDKHIKTSGNDKDKRLISLDEGKNIIKIRIVDSFNHKRREYFLVVTRGQDNSETYNNNNNNNNANTNLENAQGNYIKTNGNWQYKKADGTIAVGWTFINNEWYYFDSTGAMKTGWLKDTSGKWYYLKESGAMAKNTVIDGYTIVSDGSAINK</sequence>
<dbReference type="RefSeq" id="WP_022750081.1">
    <property type="nucleotide sequence ID" value="NC_022571.1"/>
</dbReference>
<dbReference type="PROSITE" id="PS51170">
    <property type="entry name" value="CW"/>
    <property type="match status" value="2"/>
</dbReference>
<dbReference type="InterPro" id="IPR025883">
    <property type="entry name" value="Cadherin-like_domain"/>
</dbReference>
<organism evidence="4 5">
    <name type="scientific">Clostridium saccharobutylicum DSM 13864</name>
    <dbReference type="NCBI Taxonomy" id="1345695"/>
    <lineage>
        <taxon>Bacteria</taxon>
        <taxon>Bacillati</taxon>
        <taxon>Bacillota</taxon>
        <taxon>Clostridia</taxon>
        <taxon>Eubacteriales</taxon>
        <taxon>Clostridiaceae</taxon>
        <taxon>Clostridium</taxon>
    </lineage>
</organism>
<gene>
    <name evidence="4" type="ORF">CLSA_c41850</name>
</gene>
<evidence type="ECO:0000313" key="5">
    <source>
        <dbReference type="Proteomes" id="UP000017118"/>
    </source>
</evidence>
<accession>U5MX24</accession>
<dbReference type="OrthoDB" id="1937465at2"/>
<dbReference type="eggNOG" id="COG5263">
    <property type="taxonomic scope" value="Bacteria"/>
</dbReference>
<dbReference type="Pfam" id="PF12733">
    <property type="entry name" value="Cadherin-like"/>
    <property type="match status" value="1"/>
</dbReference>
<evidence type="ECO:0000256" key="2">
    <source>
        <dbReference type="PROSITE-ProRule" id="PRU00591"/>
    </source>
</evidence>
<evidence type="ECO:0000256" key="1">
    <source>
        <dbReference type="ARBA" id="ARBA00022737"/>
    </source>
</evidence>
<dbReference type="InterPro" id="IPR018337">
    <property type="entry name" value="Cell_wall/Cho-bd_repeat"/>
</dbReference>
<protein>
    <submittedName>
        <fullName evidence="4">Putative cell wall binding repeat-containing protein</fullName>
    </submittedName>
</protein>
<keyword evidence="1" id="KW-0677">Repeat</keyword>
<dbReference type="AlphaFoldDB" id="U5MX24"/>
<dbReference type="HOGENOM" id="CLU_037405_0_0_9"/>
<dbReference type="EMBL" id="CP006721">
    <property type="protein sequence ID" value="AGX45145.1"/>
    <property type="molecule type" value="Genomic_DNA"/>
</dbReference>